<dbReference type="SMART" id="SM00028">
    <property type="entry name" value="TPR"/>
    <property type="match status" value="9"/>
</dbReference>
<evidence type="ECO:0000313" key="4">
    <source>
        <dbReference type="EMBL" id="KIO20130.1"/>
    </source>
</evidence>
<dbReference type="CDD" id="cd00067">
    <property type="entry name" value="GAL4"/>
    <property type="match status" value="1"/>
</dbReference>
<keyword evidence="1" id="KW-0802">TPR repeat</keyword>
<reference evidence="5" key="2">
    <citation type="submission" date="2015-01" db="EMBL/GenBank/DDBJ databases">
        <title>Evolutionary Origins and Diversification of the Mycorrhizal Mutualists.</title>
        <authorList>
            <consortium name="DOE Joint Genome Institute"/>
            <consortium name="Mycorrhizal Genomics Consortium"/>
            <person name="Kohler A."/>
            <person name="Kuo A."/>
            <person name="Nagy L.G."/>
            <person name="Floudas D."/>
            <person name="Copeland A."/>
            <person name="Barry K.W."/>
            <person name="Cichocki N."/>
            <person name="Veneault-Fourrey C."/>
            <person name="LaButti K."/>
            <person name="Lindquist E.A."/>
            <person name="Lipzen A."/>
            <person name="Lundell T."/>
            <person name="Morin E."/>
            <person name="Murat C."/>
            <person name="Riley R."/>
            <person name="Ohm R."/>
            <person name="Sun H."/>
            <person name="Tunlid A."/>
            <person name="Henrissat B."/>
            <person name="Grigoriev I.V."/>
            <person name="Hibbett D.S."/>
            <person name="Martin F."/>
        </authorList>
    </citation>
    <scope>NUCLEOTIDE SEQUENCE [LARGE SCALE GENOMIC DNA]</scope>
    <source>
        <strain evidence="5">MUT 4182</strain>
    </source>
</reference>
<evidence type="ECO:0000256" key="2">
    <source>
        <dbReference type="SAM" id="MobiDB-lite"/>
    </source>
</evidence>
<dbReference type="AlphaFoldDB" id="A0A0C3PY57"/>
<dbReference type="EMBL" id="KN823186">
    <property type="protein sequence ID" value="KIO20130.1"/>
    <property type="molecule type" value="Genomic_DNA"/>
</dbReference>
<keyword evidence="5" id="KW-1185">Reference proteome</keyword>
<feature type="compositionally biased region" description="Acidic residues" evidence="2">
    <location>
        <begin position="9"/>
        <end position="18"/>
    </location>
</feature>
<protein>
    <recommendedName>
        <fullName evidence="3">Zn(2)-C6 fungal-type domain-containing protein</fullName>
    </recommendedName>
</protein>
<dbReference type="STRING" id="1051891.A0A0C3PY57"/>
<evidence type="ECO:0000256" key="1">
    <source>
        <dbReference type="PROSITE-ProRule" id="PRU00339"/>
    </source>
</evidence>
<dbReference type="InterPro" id="IPR019734">
    <property type="entry name" value="TPR_rpt"/>
</dbReference>
<dbReference type="Pfam" id="PF13424">
    <property type="entry name" value="TPR_12"/>
    <property type="match status" value="3"/>
</dbReference>
<sequence length="645" mass="71346">METPTIREEEMEDYEDEAGSVVESQGSASPSSGGLPNRSIRPVTTVRNRLIRPVCRECKRLNLKCNLRTPCDKCMEWKRDCKYDPGALTKVDVQSVYDTKIPHQSPVSEYIQAPSSTREPDMLELTLPEWDPSRNEWIYRVSPTEIMSSRSEYRINPNQISFLEGSRFRGGVAEVVPANILDNQNFTGVVLAVKKFLFSGVGDNYSVLSLEPKNRPSATSCMEIVSRMPRVVPTQRDATKPSPHLLRVTGDMYISASQISDGLKYITSALEIARANGDSIETALSLLSLGRAYCIKCESPEAEEAFKEAICGLARLYKRRGKFSEAEALYTEAQRIHAGAGNQPGVAEATSGLADIQRITCRFDAAESTYLEVADLFGRLGDNLGIARAKCGLGDIYRQKNTHGMGEDLYREARDIVIEFGDSRELANTLYGMGHAHCLQGRSTEAASCFQEAEDIHIRIGNRVGVAEVYCGKGDLYRVQGEQDNAEATYRKARELYDEVNHHLGAADAMCGLAHIRRIQGRDREAETLFNQAEGIYKEREYGMGVANAALGVAAVYIERLEYEKAFSTITEALEFYTQAAILPLKASALMMLALTHELQEQSNKSELRIKEALAIYSAVGDESGVLACQELLHGFRDSSGTAAD</sequence>
<organism evidence="4 5">
    <name type="scientific">Tulasnella calospora MUT 4182</name>
    <dbReference type="NCBI Taxonomy" id="1051891"/>
    <lineage>
        <taxon>Eukaryota</taxon>
        <taxon>Fungi</taxon>
        <taxon>Dikarya</taxon>
        <taxon>Basidiomycota</taxon>
        <taxon>Agaricomycotina</taxon>
        <taxon>Agaricomycetes</taxon>
        <taxon>Cantharellales</taxon>
        <taxon>Tulasnellaceae</taxon>
        <taxon>Tulasnella</taxon>
    </lineage>
</organism>
<dbReference type="SUPFAM" id="SSF48452">
    <property type="entry name" value="TPR-like"/>
    <property type="match status" value="2"/>
</dbReference>
<dbReference type="PROSITE" id="PS50005">
    <property type="entry name" value="TPR"/>
    <property type="match status" value="1"/>
</dbReference>
<feature type="domain" description="Zn(2)-C6 fungal-type" evidence="3">
    <location>
        <begin position="54"/>
        <end position="83"/>
    </location>
</feature>
<dbReference type="SUPFAM" id="SSF57701">
    <property type="entry name" value="Zn2/Cys6 DNA-binding domain"/>
    <property type="match status" value="1"/>
</dbReference>
<dbReference type="InterPro" id="IPR036864">
    <property type="entry name" value="Zn2-C6_fun-type_DNA-bd_sf"/>
</dbReference>
<dbReference type="HOGENOM" id="CLU_424645_0_0_1"/>
<dbReference type="InterPro" id="IPR011990">
    <property type="entry name" value="TPR-like_helical_dom_sf"/>
</dbReference>
<accession>A0A0C3PY57</accession>
<dbReference type="PROSITE" id="PS50048">
    <property type="entry name" value="ZN2_CY6_FUNGAL_2"/>
    <property type="match status" value="1"/>
</dbReference>
<dbReference type="PANTHER" id="PTHR10098">
    <property type="entry name" value="RAPSYN-RELATED"/>
    <property type="match status" value="1"/>
</dbReference>
<evidence type="ECO:0000313" key="5">
    <source>
        <dbReference type="Proteomes" id="UP000054248"/>
    </source>
</evidence>
<name>A0A0C3PY57_9AGAM</name>
<dbReference type="PANTHER" id="PTHR10098:SF108">
    <property type="entry name" value="TETRATRICOPEPTIDE REPEAT PROTEIN 28"/>
    <property type="match status" value="1"/>
</dbReference>
<dbReference type="Gene3D" id="1.25.40.10">
    <property type="entry name" value="Tetratricopeptide repeat domain"/>
    <property type="match status" value="3"/>
</dbReference>
<evidence type="ECO:0000259" key="3">
    <source>
        <dbReference type="PROSITE" id="PS50048"/>
    </source>
</evidence>
<dbReference type="Proteomes" id="UP000054248">
    <property type="component" value="Unassembled WGS sequence"/>
</dbReference>
<dbReference type="OrthoDB" id="539810at2759"/>
<dbReference type="GO" id="GO:0008270">
    <property type="term" value="F:zinc ion binding"/>
    <property type="evidence" value="ECO:0007669"/>
    <property type="project" value="InterPro"/>
</dbReference>
<reference evidence="4 5" key="1">
    <citation type="submission" date="2014-04" db="EMBL/GenBank/DDBJ databases">
        <authorList>
            <consortium name="DOE Joint Genome Institute"/>
            <person name="Kuo A."/>
            <person name="Girlanda M."/>
            <person name="Perotto S."/>
            <person name="Kohler A."/>
            <person name="Nagy L.G."/>
            <person name="Floudas D."/>
            <person name="Copeland A."/>
            <person name="Barry K.W."/>
            <person name="Cichocki N."/>
            <person name="Veneault-Fourrey C."/>
            <person name="LaButti K."/>
            <person name="Lindquist E.A."/>
            <person name="Lipzen A."/>
            <person name="Lundell T."/>
            <person name="Morin E."/>
            <person name="Murat C."/>
            <person name="Sun H."/>
            <person name="Tunlid A."/>
            <person name="Henrissat B."/>
            <person name="Grigoriev I.V."/>
            <person name="Hibbett D.S."/>
            <person name="Martin F."/>
            <person name="Nordberg H.P."/>
            <person name="Cantor M.N."/>
            <person name="Hua S.X."/>
        </authorList>
    </citation>
    <scope>NUCLEOTIDE SEQUENCE [LARGE SCALE GENOMIC DNA]</scope>
    <source>
        <strain evidence="4 5">MUT 4182</strain>
    </source>
</reference>
<dbReference type="InterPro" id="IPR001138">
    <property type="entry name" value="Zn2Cys6_DnaBD"/>
</dbReference>
<gene>
    <name evidence="4" type="ORF">M407DRAFT_221298</name>
</gene>
<feature type="compositionally biased region" description="Polar residues" evidence="2">
    <location>
        <begin position="22"/>
        <end position="34"/>
    </location>
</feature>
<dbReference type="SMART" id="SM00066">
    <property type="entry name" value="GAL4"/>
    <property type="match status" value="1"/>
</dbReference>
<proteinExistence type="predicted"/>
<feature type="region of interest" description="Disordered" evidence="2">
    <location>
        <begin position="1"/>
        <end position="41"/>
    </location>
</feature>
<feature type="repeat" description="TPR" evidence="1">
    <location>
        <begin position="467"/>
        <end position="500"/>
    </location>
</feature>
<dbReference type="GO" id="GO:0000981">
    <property type="term" value="F:DNA-binding transcription factor activity, RNA polymerase II-specific"/>
    <property type="evidence" value="ECO:0007669"/>
    <property type="project" value="InterPro"/>
</dbReference>